<evidence type="ECO:0000256" key="2">
    <source>
        <dbReference type="ARBA" id="ARBA00007957"/>
    </source>
</evidence>
<keyword evidence="11" id="KW-0804">Transcription</keyword>
<organism evidence="14 15">
    <name type="scientific">Poriferisphaera corsica</name>
    <dbReference type="NCBI Taxonomy" id="2528020"/>
    <lineage>
        <taxon>Bacteria</taxon>
        <taxon>Pseudomonadati</taxon>
        <taxon>Planctomycetota</taxon>
        <taxon>Phycisphaerae</taxon>
        <taxon>Phycisphaerales</taxon>
        <taxon>Phycisphaeraceae</taxon>
        <taxon>Poriferisphaera</taxon>
    </lineage>
</organism>
<evidence type="ECO:0000256" key="11">
    <source>
        <dbReference type="ARBA" id="ARBA00023163"/>
    </source>
</evidence>
<evidence type="ECO:0000313" key="14">
    <source>
        <dbReference type="EMBL" id="QDU33812.1"/>
    </source>
</evidence>
<evidence type="ECO:0000256" key="8">
    <source>
        <dbReference type="ARBA" id="ARBA00022833"/>
    </source>
</evidence>
<sequence length="159" mass="17990">MKTLANDKDMILPVCAIFRRFLKTQGLKFTTERALILDAVLGKEEVFEADELLNEMRDAEHRVSKATIYRTLKHLLEANIISEVLIDSRQAHYRTIFGREPKGHLVCVETGKIIEFPVQELGEIADRIAKEHGYDPVSHRFVIYGVSPEAQKGAQAVDG</sequence>
<comment type="subcellular location">
    <subcellularLocation>
        <location evidence="1">Cytoplasm</location>
    </subcellularLocation>
</comment>
<evidence type="ECO:0000256" key="7">
    <source>
        <dbReference type="ARBA" id="ARBA00022723"/>
    </source>
</evidence>
<dbReference type="Pfam" id="PF01475">
    <property type="entry name" value="FUR"/>
    <property type="match status" value="1"/>
</dbReference>
<keyword evidence="15" id="KW-1185">Reference proteome</keyword>
<keyword evidence="5" id="KW-0963">Cytoplasm</keyword>
<evidence type="ECO:0000256" key="4">
    <source>
        <dbReference type="ARBA" id="ARBA00020910"/>
    </source>
</evidence>
<keyword evidence="8 12" id="KW-0862">Zinc</keyword>
<protein>
    <recommendedName>
        <fullName evidence="4">Ferric uptake regulation protein</fullName>
    </recommendedName>
</protein>
<proteinExistence type="inferred from homology"/>
<dbReference type="GO" id="GO:0005829">
    <property type="term" value="C:cytosol"/>
    <property type="evidence" value="ECO:0007669"/>
    <property type="project" value="TreeGrafter"/>
</dbReference>
<comment type="subunit">
    <text evidence="3">Homodimer.</text>
</comment>
<dbReference type="GO" id="GO:0003700">
    <property type="term" value="F:DNA-binding transcription factor activity"/>
    <property type="evidence" value="ECO:0007669"/>
    <property type="project" value="InterPro"/>
</dbReference>
<comment type="cofactor">
    <cofactor evidence="12">
        <name>Zn(2+)</name>
        <dbReference type="ChEBI" id="CHEBI:29105"/>
    </cofactor>
    <text evidence="12">Binds 1 zinc ion per subunit.</text>
</comment>
<evidence type="ECO:0000256" key="13">
    <source>
        <dbReference type="PIRSR" id="PIRSR602481-2"/>
    </source>
</evidence>
<dbReference type="Proteomes" id="UP000317369">
    <property type="component" value="Chromosome"/>
</dbReference>
<evidence type="ECO:0000256" key="9">
    <source>
        <dbReference type="ARBA" id="ARBA00023015"/>
    </source>
</evidence>
<dbReference type="InterPro" id="IPR043135">
    <property type="entry name" value="Fur_C"/>
</dbReference>
<dbReference type="Gene3D" id="3.30.1490.190">
    <property type="match status" value="1"/>
</dbReference>
<dbReference type="SUPFAM" id="SSF46785">
    <property type="entry name" value="Winged helix' DNA-binding domain"/>
    <property type="match status" value="1"/>
</dbReference>
<dbReference type="InterPro" id="IPR002481">
    <property type="entry name" value="FUR"/>
</dbReference>
<dbReference type="GO" id="GO:1900376">
    <property type="term" value="P:regulation of secondary metabolite biosynthetic process"/>
    <property type="evidence" value="ECO:0007669"/>
    <property type="project" value="TreeGrafter"/>
</dbReference>
<evidence type="ECO:0000256" key="6">
    <source>
        <dbReference type="ARBA" id="ARBA00022491"/>
    </source>
</evidence>
<feature type="binding site" evidence="13">
    <location>
        <position position="139"/>
    </location>
    <ligand>
        <name>Fe cation</name>
        <dbReference type="ChEBI" id="CHEBI:24875"/>
    </ligand>
</feature>
<comment type="cofactor">
    <cofactor evidence="13">
        <name>Mn(2+)</name>
        <dbReference type="ChEBI" id="CHEBI:29035"/>
    </cofactor>
    <cofactor evidence="13">
        <name>Fe(2+)</name>
        <dbReference type="ChEBI" id="CHEBI:29033"/>
    </cofactor>
    <text evidence="13">Binds 1 Mn(2+) or Fe(2+) ion per subunit.</text>
</comment>
<evidence type="ECO:0000256" key="1">
    <source>
        <dbReference type="ARBA" id="ARBA00004496"/>
    </source>
</evidence>
<dbReference type="KEGG" id="pcor:KS4_18700"/>
<evidence type="ECO:0000256" key="12">
    <source>
        <dbReference type="PIRSR" id="PIRSR602481-1"/>
    </source>
</evidence>
<gene>
    <name evidence="14" type="primary">fur</name>
    <name evidence="14" type="ORF">KS4_18700</name>
</gene>
<dbReference type="AlphaFoldDB" id="A0A517YUF5"/>
<dbReference type="Gene3D" id="1.10.10.10">
    <property type="entry name" value="Winged helix-like DNA-binding domain superfamily/Winged helix DNA-binding domain"/>
    <property type="match status" value="1"/>
</dbReference>
<dbReference type="InterPro" id="IPR036390">
    <property type="entry name" value="WH_DNA-bd_sf"/>
</dbReference>
<comment type="similarity">
    <text evidence="2">Belongs to the Fur family.</text>
</comment>
<evidence type="ECO:0000256" key="3">
    <source>
        <dbReference type="ARBA" id="ARBA00011738"/>
    </source>
</evidence>
<evidence type="ECO:0000256" key="10">
    <source>
        <dbReference type="ARBA" id="ARBA00023125"/>
    </source>
</evidence>
<keyword evidence="13" id="KW-0408">Iron</keyword>
<dbReference type="PANTHER" id="PTHR33202:SF2">
    <property type="entry name" value="FERRIC UPTAKE REGULATION PROTEIN"/>
    <property type="match status" value="1"/>
</dbReference>
<dbReference type="InterPro" id="IPR036388">
    <property type="entry name" value="WH-like_DNA-bd_sf"/>
</dbReference>
<reference evidence="14 15" key="1">
    <citation type="submission" date="2019-02" db="EMBL/GenBank/DDBJ databases">
        <title>Deep-cultivation of Planctomycetes and their phenomic and genomic characterization uncovers novel biology.</title>
        <authorList>
            <person name="Wiegand S."/>
            <person name="Jogler M."/>
            <person name="Boedeker C."/>
            <person name="Pinto D."/>
            <person name="Vollmers J."/>
            <person name="Rivas-Marin E."/>
            <person name="Kohn T."/>
            <person name="Peeters S.H."/>
            <person name="Heuer A."/>
            <person name="Rast P."/>
            <person name="Oberbeckmann S."/>
            <person name="Bunk B."/>
            <person name="Jeske O."/>
            <person name="Meyerdierks A."/>
            <person name="Storesund J.E."/>
            <person name="Kallscheuer N."/>
            <person name="Luecker S."/>
            <person name="Lage O.M."/>
            <person name="Pohl T."/>
            <person name="Merkel B.J."/>
            <person name="Hornburger P."/>
            <person name="Mueller R.-W."/>
            <person name="Bruemmer F."/>
            <person name="Labrenz M."/>
            <person name="Spormann A.M."/>
            <person name="Op den Camp H."/>
            <person name="Overmann J."/>
            <person name="Amann R."/>
            <person name="Jetten M.S.M."/>
            <person name="Mascher T."/>
            <person name="Medema M.H."/>
            <person name="Devos D.P."/>
            <person name="Kaster A.-K."/>
            <person name="Ovreas L."/>
            <person name="Rohde M."/>
            <person name="Galperin M.Y."/>
            <person name="Jogler C."/>
        </authorList>
    </citation>
    <scope>NUCLEOTIDE SEQUENCE [LARGE SCALE GENOMIC DNA]</scope>
    <source>
        <strain evidence="14 15">KS4</strain>
    </source>
</reference>
<dbReference type="PANTHER" id="PTHR33202">
    <property type="entry name" value="ZINC UPTAKE REGULATION PROTEIN"/>
    <property type="match status" value="1"/>
</dbReference>
<feature type="binding site" evidence="12">
    <location>
        <position position="107"/>
    </location>
    <ligand>
        <name>Zn(2+)</name>
        <dbReference type="ChEBI" id="CHEBI:29105"/>
    </ligand>
</feature>
<keyword evidence="10" id="KW-0238">DNA-binding</keyword>
<dbReference type="GO" id="GO:0008270">
    <property type="term" value="F:zinc ion binding"/>
    <property type="evidence" value="ECO:0007669"/>
    <property type="project" value="TreeGrafter"/>
</dbReference>
<name>A0A517YUF5_9BACT</name>
<keyword evidence="7 12" id="KW-0479">Metal-binding</keyword>
<dbReference type="CDD" id="cd07153">
    <property type="entry name" value="Fur_like"/>
    <property type="match status" value="1"/>
</dbReference>
<evidence type="ECO:0000313" key="15">
    <source>
        <dbReference type="Proteomes" id="UP000317369"/>
    </source>
</evidence>
<dbReference type="EMBL" id="CP036425">
    <property type="protein sequence ID" value="QDU33812.1"/>
    <property type="molecule type" value="Genomic_DNA"/>
</dbReference>
<evidence type="ECO:0000256" key="5">
    <source>
        <dbReference type="ARBA" id="ARBA00022490"/>
    </source>
</evidence>
<dbReference type="GO" id="GO:0045892">
    <property type="term" value="P:negative regulation of DNA-templated transcription"/>
    <property type="evidence" value="ECO:0007669"/>
    <property type="project" value="TreeGrafter"/>
</dbReference>
<accession>A0A517YUF5</accession>
<dbReference type="GO" id="GO:0000976">
    <property type="term" value="F:transcription cis-regulatory region binding"/>
    <property type="evidence" value="ECO:0007669"/>
    <property type="project" value="TreeGrafter"/>
</dbReference>
<keyword evidence="9" id="KW-0805">Transcription regulation</keyword>
<keyword evidence="6" id="KW-0678">Repressor</keyword>